<dbReference type="Gramene" id="EFJ05119">
    <property type="protein sequence ID" value="EFJ05119"/>
    <property type="gene ID" value="SELMODRAFT_137628"/>
</dbReference>
<dbReference type="EMBL" id="GL377608">
    <property type="protein sequence ID" value="EFJ18915.1"/>
    <property type="molecule type" value="Genomic_DNA"/>
</dbReference>
<dbReference type="InParanoid" id="D8SA02"/>
<dbReference type="Gramene" id="EFJ18915">
    <property type="protein sequence ID" value="EFJ18915"/>
    <property type="gene ID" value="SELMODRAFT_112059"/>
</dbReference>
<dbReference type="eggNOG" id="ENOG502QQJK">
    <property type="taxonomic scope" value="Eukaryota"/>
</dbReference>
<dbReference type="OMA" id="CMENNAN"/>
<dbReference type="KEGG" id="smo:SELMODRAFT_112059"/>
<dbReference type="HOGENOM" id="CLU_056847_1_0_1"/>
<name>D8SA02_SELML</name>
<reference evidence="2 3" key="1">
    <citation type="journal article" date="2011" name="Science">
        <title>The Selaginella genome identifies genetic changes associated with the evolution of vascular plants.</title>
        <authorList>
            <person name="Banks J.A."/>
            <person name="Nishiyama T."/>
            <person name="Hasebe M."/>
            <person name="Bowman J.L."/>
            <person name="Gribskov M."/>
            <person name="dePamphilis C."/>
            <person name="Albert V.A."/>
            <person name="Aono N."/>
            <person name="Aoyama T."/>
            <person name="Ambrose B.A."/>
            <person name="Ashton N.W."/>
            <person name="Axtell M.J."/>
            <person name="Barker E."/>
            <person name="Barker M.S."/>
            <person name="Bennetzen J.L."/>
            <person name="Bonawitz N.D."/>
            <person name="Chapple C."/>
            <person name="Cheng C."/>
            <person name="Correa L.G."/>
            <person name="Dacre M."/>
            <person name="DeBarry J."/>
            <person name="Dreyer I."/>
            <person name="Elias M."/>
            <person name="Engstrom E.M."/>
            <person name="Estelle M."/>
            <person name="Feng L."/>
            <person name="Finet C."/>
            <person name="Floyd S.K."/>
            <person name="Frommer W.B."/>
            <person name="Fujita T."/>
            <person name="Gramzow L."/>
            <person name="Gutensohn M."/>
            <person name="Harholt J."/>
            <person name="Hattori M."/>
            <person name="Heyl A."/>
            <person name="Hirai T."/>
            <person name="Hiwatashi Y."/>
            <person name="Ishikawa M."/>
            <person name="Iwata M."/>
            <person name="Karol K.G."/>
            <person name="Koehler B."/>
            <person name="Kolukisaoglu U."/>
            <person name="Kubo M."/>
            <person name="Kurata T."/>
            <person name="Lalonde S."/>
            <person name="Li K."/>
            <person name="Li Y."/>
            <person name="Litt A."/>
            <person name="Lyons E."/>
            <person name="Manning G."/>
            <person name="Maruyama T."/>
            <person name="Michael T.P."/>
            <person name="Mikami K."/>
            <person name="Miyazaki S."/>
            <person name="Morinaga S."/>
            <person name="Murata T."/>
            <person name="Mueller-Roeber B."/>
            <person name="Nelson D.R."/>
            <person name="Obara M."/>
            <person name="Oguri Y."/>
            <person name="Olmstead R.G."/>
            <person name="Onodera N."/>
            <person name="Petersen B.L."/>
            <person name="Pils B."/>
            <person name="Prigge M."/>
            <person name="Rensing S.A."/>
            <person name="Riano-Pachon D.M."/>
            <person name="Roberts A.W."/>
            <person name="Sato Y."/>
            <person name="Scheller H.V."/>
            <person name="Schulz B."/>
            <person name="Schulz C."/>
            <person name="Shakirov E.V."/>
            <person name="Shibagaki N."/>
            <person name="Shinohara N."/>
            <person name="Shippen D.E."/>
            <person name="Soerensen I."/>
            <person name="Sotooka R."/>
            <person name="Sugimoto N."/>
            <person name="Sugita M."/>
            <person name="Sumikawa N."/>
            <person name="Tanurdzic M."/>
            <person name="Theissen G."/>
            <person name="Ulvskov P."/>
            <person name="Wakazuki S."/>
            <person name="Weng J.K."/>
            <person name="Willats W.W."/>
            <person name="Wipf D."/>
            <person name="Wolf P.G."/>
            <person name="Yang L."/>
            <person name="Zimmer A.D."/>
            <person name="Zhu Q."/>
            <person name="Mitros T."/>
            <person name="Hellsten U."/>
            <person name="Loque D."/>
            <person name="Otillar R."/>
            <person name="Salamov A."/>
            <person name="Schmutz J."/>
            <person name="Shapiro H."/>
            <person name="Lindquist E."/>
            <person name="Lucas S."/>
            <person name="Rokhsar D."/>
            <person name="Grigoriev I.V."/>
        </authorList>
    </citation>
    <scope>NUCLEOTIDE SEQUENCE [LARGE SCALE GENOMIC DNA]</scope>
</reference>
<feature type="non-terminal residue" evidence="2">
    <location>
        <position position="1"/>
    </location>
</feature>
<protein>
    <recommendedName>
        <fullName evidence="4">Methyltransferase type 11 domain-containing protein</fullName>
    </recommendedName>
</protein>
<organism evidence="3">
    <name type="scientific">Selaginella moellendorffii</name>
    <name type="common">Spikemoss</name>
    <dbReference type="NCBI Taxonomy" id="88036"/>
    <lineage>
        <taxon>Eukaryota</taxon>
        <taxon>Viridiplantae</taxon>
        <taxon>Streptophyta</taxon>
        <taxon>Embryophyta</taxon>
        <taxon>Tracheophyta</taxon>
        <taxon>Lycopodiopsida</taxon>
        <taxon>Selaginellales</taxon>
        <taxon>Selaginellaceae</taxon>
        <taxon>Selaginella</taxon>
    </lineage>
</organism>
<accession>D8SA02</accession>
<evidence type="ECO:0000313" key="3">
    <source>
        <dbReference type="Proteomes" id="UP000001514"/>
    </source>
</evidence>
<dbReference type="AlphaFoldDB" id="D8SA02"/>
<dbReference type="InterPro" id="IPR029063">
    <property type="entry name" value="SAM-dependent_MTases_sf"/>
</dbReference>
<gene>
    <name evidence="2" type="ORF">SELMODRAFT_112059</name>
    <name evidence="1" type="ORF">SELMODRAFT_137628</name>
</gene>
<evidence type="ECO:0008006" key="4">
    <source>
        <dbReference type="Google" id="ProtNLM"/>
    </source>
</evidence>
<dbReference type="Proteomes" id="UP000001514">
    <property type="component" value="Unassembled WGS sequence"/>
</dbReference>
<dbReference type="PANTHER" id="PTHR37211:SF1">
    <property type="entry name" value="EXPRESSED PROTEIN"/>
    <property type="match status" value="1"/>
</dbReference>
<dbReference type="EMBL" id="GL377737">
    <property type="protein sequence ID" value="EFJ05119.1"/>
    <property type="molecule type" value="Genomic_DNA"/>
</dbReference>
<dbReference type="KEGG" id="smo:SELMODRAFT_137628"/>
<dbReference type="Gene3D" id="3.40.50.150">
    <property type="entry name" value="Vaccinia Virus protein VP39"/>
    <property type="match status" value="1"/>
</dbReference>
<evidence type="ECO:0000313" key="1">
    <source>
        <dbReference type="EMBL" id="EFJ05119.1"/>
    </source>
</evidence>
<evidence type="ECO:0000313" key="2">
    <source>
        <dbReference type="EMBL" id="EFJ18915.1"/>
    </source>
</evidence>
<keyword evidence="3" id="KW-1185">Reference proteome</keyword>
<dbReference type="SUPFAM" id="SSF53335">
    <property type="entry name" value="S-adenosyl-L-methionine-dependent methyltransferases"/>
    <property type="match status" value="1"/>
</dbReference>
<dbReference type="FunCoup" id="D8SA02">
    <property type="interactions" value="429"/>
</dbReference>
<sequence>NLQAPRGEISYLQKFFLTYVGGRIPLHMREDFCGTALICAEWVRGDARRTAVGVDLDDDALSWGLKNNVLGGRGDTANRVDLFHQNVLHPLAKSGKFVLENRSPASVETRNGGEGDEDPEETRVEQRSDVICALNFSCCCLQERKDLVSYFRQALSSISNKGGVFVMDLYGGLSSEQSLRIRRRYSDFTYTWEQEEFDIIKRTTRISLHFQLAKSRRVLRHAFSYHWRLWTIPEVRDCLDEAGFDSTHLWLCERPELLERKNGLDNTNDDKGDYEELESFNQCDAWNAYIVGVKNRRSQTL</sequence>
<proteinExistence type="predicted"/>
<dbReference type="PANTHER" id="PTHR37211">
    <property type="entry name" value="EXPRESSED PROTEIN"/>
    <property type="match status" value="1"/>
</dbReference>
<dbReference type="OrthoDB" id="3342809at2759"/>